<dbReference type="RefSeq" id="WP_145733677.1">
    <property type="nucleotide sequence ID" value="NZ_VITR01000009.1"/>
</dbReference>
<dbReference type="InterPro" id="IPR036165">
    <property type="entry name" value="YefM-like_sf"/>
</dbReference>
<dbReference type="InterPro" id="IPR051416">
    <property type="entry name" value="phD-YefM_TA_antitoxins"/>
</dbReference>
<dbReference type="Gene3D" id="3.40.1620.10">
    <property type="entry name" value="YefM-like domain"/>
    <property type="match status" value="1"/>
</dbReference>
<protein>
    <recommendedName>
        <fullName evidence="2">Antitoxin</fullName>
    </recommendedName>
</protein>
<dbReference type="Proteomes" id="UP000315751">
    <property type="component" value="Unassembled WGS sequence"/>
</dbReference>
<evidence type="ECO:0000256" key="3">
    <source>
        <dbReference type="SAM" id="MobiDB-lite"/>
    </source>
</evidence>
<dbReference type="OrthoDB" id="9800503at2"/>
<keyword evidence="5" id="KW-1185">Reference proteome</keyword>
<comment type="similarity">
    <text evidence="1 2">Belongs to the phD/YefM antitoxin family.</text>
</comment>
<dbReference type="InterPro" id="IPR006442">
    <property type="entry name" value="Antitoxin_Phd/YefM"/>
</dbReference>
<dbReference type="Pfam" id="PF02604">
    <property type="entry name" value="PhdYeFM_antitox"/>
    <property type="match status" value="1"/>
</dbReference>
<dbReference type="NCBIfam" id="TIGR01552">
    <property type="entry name" value="phd_fam"/>
    <property type="match status" value="1"/>
</dbReference>
<sequence length="86" mass="9057">MATPVNLYDAKTHLSQPVERAAAGEEIVIAKAGRPMARLVPLASTAAPRVPGLWKGKIRIGSDSDAPLPEEIARTFGTDIPETGIP</sequence>
<dbReference type="EMBL" id="VITR01000009">
    <property type="protein sequence ID" value="TWB40438.1"/>
    <property type="molecule type" value="Genomic_DNA"/>
</dbReference>
<organism evidence="4 5">
    <name type="scientific">Nitrospirillum amazonense</name>
    <dbReference type="NCBI Taxonomy" id="28077"/>
    <lineage>
        <taxon>Bacteria</taxon>
        <taxon>Pseudomonadati</taxon>
        <taxon>Pseudomonadota</taxon>
        <taxon>Alphaproteobacteria</taxon>
        <taxon>Rhodospirillales</taxon>
        <taxon>Azospirillaceae</taxon>
        <taxon>Nitrospirillum</taxon>
    </lineage>
</organism>
<feature type="region of interest" description="Disordered" evidence="3">
    <location>
        <begin position="64"/>
        <end position="86"/>
    </location>
</feature>
<name>A0A560H2B9_9PROT</name>
<comment type="caution">
    <text evidence="4">The sequence shown here is derived from an EMBL/GenBank/DDBJ whole genome shotgun (WGS) entry which is preliminary data.</text>
</comment>
<reference evidence="4 5" key="1">
    <citation type="submission" date="2019-06" db="EMBL/GenBank/DDBJ databases">
        <title>Genomic Encyclopedia of Type Strains, Phase IV (KMG-V): Genome sequencing to study the core and pangenomes of soil and plant-associated prokaryotes.</title>
        <authorList>
            <person name="Whitman W."/>
        </authorList>
    </citation>
    <scope>NUCLEOTIDE SEQUENCE [LARGE SCALE GENOMIC DNA]</scope>
    <source>
        <strain evidence="4 5">BR 11622</strain>
    </source>
</reference>
<dbReference type="AlphaFoldDB" id="A0A560H2B9"/>
<evidence type="ECO:0000313" key="4">
    <source>
        <dbReference type="EMBL" id="TWB40438.1"/>
    </source>
</evidence>
<evidence type="ECO:0000256" key="2">
    <source>
        <dbReference type="RuleBase" id="RU362080"/>
    </source>
</evidence>
<proteinExistence type="inferred from homology"/>
<dbReference type="SUPFAM" id="SSF143120">
    <property type="entry name" value="YefM-like"/>
    <property type="match status" value="1"/>
</dbReference>
<accession>A0A560H2B9</accession>
<comment type="function">
    <text evidence="2">Antitoxin component of a type II toxin-antitoxin (TA) system.</text>
</comment>
<dbReference type="PANTHER" id="PTHR35377">
    <property type="entry name" value="ANTITOXIN VAPB49-RELATED-RELATED"/>
    <property type="match status" value="1"/>
</dbReference>
<gene>
    <name evidence="4" type="ORF">FBZ90_10941</name>
</gene>
<evidence type="ECO:0000313" key="5">
    <source>
        <dbReference type="Proteomes" id="UP000315751"/>
    </source>
</evidence>
<evidence type="ECO:0000256" key="1">
    <source>
        <dbReference type="ARBA" id="ARBA00009981"/>
    </source>
</evidence>